<evidence type="ECO:0000313" key="2">
    <source>
        <dbReference type="Proteomes" id="UP000178344"/>
    </source>
</evidence>
<dbReference type="Proteomes" id="UP000178344">
    <property type="component" value="Unassembled WGS sequence"/>
</dbReference>
<evidence type="ECO:0000313" key="1">
    <source>
        <dbReference type="EMBL" id="OGG47290.1"/>
    </source>
</evidence>
<accession>A0A1F6CE85</accession>
<organism evidence="1 2">
    <name type="scientific">Candidatus Kaiserbacteria bacterium RIFCSPHIGHO2_01_FULL_49_13</name>
    <dbReference type="NCBI Taxonomy" id="1798477"/>
    <lineage>
        <taxon>Bacteria</taxon>
        <taxon>Candidatus Kaiseribacteriota</taxon>
    </lineage>
</organism>
<dbReference type="EMBL" id="MFKQ01000015">
    <property type="protein sequence ID" value="OGG47290.1"/>
    <property type="molecule type" value="Genomic_DNA"/>
</dbReference>
<comment type="caution">
    <text evidence="1">The sequence shown here is derived from an EMBL/GenBank/DDBJ whole genome shotgun (WGS) entry which is preliminary data.</text>
</comment>
<proteinExistence type="predicted"/>
<name>A0A1F6CE85_9BACT</name>
<dbReference type="AlphaFoldDB" id="A0A1F6CE85"/>
<reference evidence="1 2" key="1">
    <citation type="journal article" date="2016" name="Nat. Commun.">
        <title>Thousands of microbial genomes shed light on interconnected biogeochemical processes in an aquifer system.</title>
        <authorList>
            <person name="Anantharaman K."/>
            <person name="Brown C.T."/>
            <person name="Hug L.A."/>
            <person name="Sharon I."/>
            <person name="Castelle C.J."/>
            <person name="Probst A.J."/>
            <person name="Thomas B.C."/>
            <person name="Singh A."/>
            <person name="Wilkins M.J."/>
            <person name="Karaoz U."/>
            <person name="Brodie E.L."/>
            <person name="Williams K.H."/>
            <person name="Hubbard S.S."/>
            <person name="Banfield J.F."/>
        </authorList>
    </citation>
    <scope>NUCLEOTIDE SEQUENCE [LARGE SCALE GENOMIC DNA]</scope>
</reference>
<gene>
    <name evidence="1" type="ORF">A2671_00075</name>
</gene>
<protein>
    <submittedName>
        <fullName evidence="1">Uncharacterized protein</fullName>
    </submittedName>
</protein>
<sequence length="164" mass="18643">MSRKFIFPLIVIGAILAAAGVWYAVAYEVFEGKVKYLNLQEFAVRLHIPPELKQIRYETREVESIGPMLFVSDASLEDDTCVLGVFFKINKAEVRSGAKWNREALERAMVLENDRLPQVKEFTDFYLVFEPSQTACASDASDGELEKSHRALLWQSLTTAEYLS</sequence>